<proteinExistence type="predicted"/>
<dbReference type="AlphaFoldDB" id="A0A7I7M3X8"/>
<dbReference type="PANTHER" id="PTHR37292">
    <property type="entry name" value="VNG6097C"/>
    <property type="match status" value="1"/>
</dbReference>
<dbReference type="EMBL" id="AP022574">
    <property type="protein sequence ID" value="BBX66582.1"/>
    <property type="molecule type" value="Genomic_DNA"/>
</dbReference>
<feature type="domain" description="GmrSD restriction endonucleases N-terminal" evidence="2">
    <location>
        <begin position="12"/>
        <end position="215"/>
    </location>
</feature>
<protein>
    <recommendedName>
        <fullName evidence="2">GmrSD restriction endonucleases N-terminal domain-containing protein</fullName>
    </recommendedName>
</protein>
<feature type="compositionally biased region" description="Acidic residues" evidence="1">
    <location>
        <begin position="541"/>
        <end position="557"/>
    </location>
</feature>
<reference evidence="3 4" key="1">
    <citation type="journal article" date="2019" name="Emerg. Microbes Infect.">
        <title>Comprehensive subspecies identification of 175 nontuberculous mycobacteria species based on 7547 genomic profiles.</title>
        <authorList>
            <person name="Matsumoto Y."/>
            <person name="Kinjo T."/>
            <person name="Motooka D."/>
            <person name="Nabeya D."/>
            <person name="Jung N."/>
            <person name="Uechi K."/>
            <person name="Horii T."/>
            <person name="Iida T."/>
            <person name="Fujita J."/>
            <person name="Nakamura S."/>
        </authorList>
    </citation>
    <scope>NUCLEOTIDE SEQUENCE [LARGE SCALE GENOMIC DNA]</scope>
    <source>
        <strain evidence="3 4">JCM 13323</strain>
    </source>
</reference>
<sequence>MVTAKPSHSNYSDLLSQIENGTIKIPQFQRDFVWSRAKSAALLDSIVKGYPVGTFIFWHTDEVLRTVRSIGGIKFKDKPGGNYFDYVLDGQQRLTSLYAAVKGAKVQRPKGKIDDFSQIFVNLEANEHEDIVTADASDQAATYVSLTDLLGSAFKLTQQFDSKFHSSLERYRDAFTTYSFPVVSVSDAEIDIATDIFTRINVGGKPLTPFEIIIAKTYDDRRKFDLAEKYAQLNSKFAKVGYDNLNEMTPLQLISLLTKGDCRRQAILKLDKASVIRLWEPVTSAIEQSVDYFRGTHGVVVSQLLPYGGLIVPFAYFFYKTAGKKPTADQAKLLTDFFWRCSLGGRYSASFESRVTADLTKINQILKGRSPDYDWPTRIDSEFLIASGRFSPSRAFVKAVLCLYASFQPRSFDNNAVVAIANDALKRANSRNYHHFFPRAHLKKLDVPDVDANNVFNITMIDDHLNKNQIRARSPLRYMQEFEKSNPDMNQTLKSQLMPDSVWPDIQNDDYPHFLERRADRVSKELRKRIIPRDVDSETQTVDDDADIDEDLSVEYD</sequence>
<gene>
    <name evidence="3" type="ORF">MPSYJ_00430</name>
</gene>
<evidence type="ECO:0000313" key="4">
    <source>
        <dbReference type="Proteomes" id="UP000466514"/>
    </source>
</evidence>
<dbReference type="RefSeq" id="WP_163719679.1">
    <property type="nucleotide sequence ID" value="NZ_AP022574.1"/>
</dbReference>
<dbReference type="Proteomes" id="UP000466514">
    <property type="component" value="Chromosome"/>
</dbReference>
<feature type="region of interest" description="Disordered" evidence="1">
    <location>
        <begin position="533"/>
        <end position="557"/>
    </location>
</feature>
<dbReference type="PANTHER" id="PTHR37292:SF2">
    <property type="entry name" value="DUF262 DOMAIN-CONTAINING PROTEIN"/>
    <property type="match status" value="1"/>
</dbReference>
<evidence type="ECO:0000256" key="1">
    <source>
        <dbReference type="SAM" id="MobiDB-lite"/>
    </source>
</evidence>
<evidence type="ECO:0000259" key="2">
    <source>
        <dbReference type="Pfam" id="PF03235"/>
    </source>
</evidence>
<name>A0A7I7M3X8_9MYCO</name>
<keyword evidence="4" id="KW-1185">Reference proteome</keyword>
<evidence type="ECO:0000313" key="3">
    <source>
        <dbReference type="EMBL" id="BBX66582.1"/>
    </source>
</evidence>
<dbReference type="KEGG" id="mpsc:MPSYJ_00430"/>
<organism evidence="3 4">
    <name type="scientific">Mycolicibacterium psychrotolerans</name>
    <dbReference type="NCBI Taxonomy" id="216929"/>
    <lineage>
        <taxon>Bacteria</taxon>
        <taxon>Bacillati</taxon>
        <taxon>Actinomycetota</taxon>
        <taxon>Actinomycetes</taxon>
        <taxon>Mycobacteriales</taxon>
        <taxon>Mycobacteriaceae</taxon>
        <taxon>Mycolicibacterium</taxon>
    </lineage>
</organism>
<accession>A0A7I7M3X8</accession>
<dbReference type="Pfam" id="PF03235">
    <property type="entry name" value="GmrSD_N"/>
    <property type="match status" value="1"/>
</dbReference>
<dbReference type="InterPro" id="IPR004919">
    <property type="entry name" value="GmrSD_N"/>
</dbReference>